<evidence type="ECO:0000313" key="4">
    <source>
        <dbReference type="EMBL" id="SCU81220.1"/>
    </source>
</evidence>
<dbReference type="Pfam" id="PF09994">
    <property type="entry name" value="T6SS_Tle1-like_cat"/>
    <property type="match status" value="1"/>
</dbReference>
<name>A0A1K0IJZ4_CUPNE</name>
<dbReference type="AlphaFoldDB" id="A0A1K0IJZ4"/>
<dbReference type="EMBL" id="FMSH01000340">
    <property type="protein sequence ID" value="SCU81220.1"/>
    <property type="molecule type" value="Genomic_DNA"/>
</dbReference>
<protein>
    <recommendedName>
        <fullName evidence="3">T6SS Phospholipase effector Tle1-like catalytic domain-containing protein</fullName>
    </recommendedName>
</protein>
<feature type="region of interest" description="Disordered" evidence="2">
    <location>
        <begin position="368"/>
        <end position="387"/>
    </location>
</feature>
<feature type="domain" description="T6SS Phospholipase effector Tle1-like catalytic" evidence="3">
    <location>
        <begin position="102"/>
        <end position="356"/>
    </location>
</feature>
<sequence length="438" mass="50610">MPGERESRIRKGGDRLIEELRRLREKINGWLKGKIRQQEEAIRQLQEEEKQILKEMEAIRRGAHSDPWRIQTWLQEKREGLTTNIPFRCEHFHATPVQRAHLIFIDGTNNDPFMGNVTEGDASPTNVYRLYRAVVQKDCNQYATYFAGVGSQQDDLNPIRVLFRQFGGQGADRIRDAAYMELVKAYHPGDRLFLFGFSRGAAIARMLANLIARDGIAEQGIARYIERYAYVVNPGTEHPERYSEGQVLLLDRIELSGQRKTVDIEFMGLWDTVAAFGNPLNQYEPNKELTVPDIVRKATHLLAIDENRQPFQPTLLAQSNGDDRRIKEIWFRGVHADIGGGYREHRLADITLRFMRNRLEQDHGIRLKEPENDYDPDPLGTMHSHDRSRLPKLPRVVSVKDSHRKPCIHKSAFIRDDAVSERLKALRDNQKCEVEAQD</sequence>
<dbReference type="InterPro" id="IPR018712">
    <property type="entry name" value="Tle1-like_cat"/>
</dbReference>
<organism evidence="4">
    <name type="scientific">Cupriavidus necator</name>
    <name type="common">Alcaligenes eutrophus</name>
    <name type="synonym">Ralstonia eutropha</name>
    <dbReference type="NCBI Taxonomy" id="106590"/>
    <lineage>
        <taxon>Bacteria</taxon>
        <taxon>Pseudomonadati</taxon>
        <taxon>Pseudomonadota</taxon>
        <taxon>Betaproteobacteria</taxon>
        <taxon>Burkholderiales</taxon>
        <taxon>Burkholderiaceae</taxon>
        <taxon>Cupriavidus</taxon>
    </lineage>
</organism>
<evidence type="ECO:0000256" key="2">
    <source>
        <dbReference type="SAM" id="MobiDB-lite"/>
    </source>
</evidence>
<dbReference type="SUPFAM" id="SSF53474">
    <property type="entry name" value="alpha/beta-Hydrolases"/>
    <property type="match status" value="1"/>
</dbReference>
<dbReference type="PANTHER" id="PTHR33840">
    <property type="match status" value="1"/>
</dbReference>
<feature type="coiled-coil region" evidence="1">
    <location>
        <begin position="28"/>
        <end position="62"/>
    </location>
</feature>
<proteinExistence type="predicted"/>
<gene>
    <name evidence="4" type="ORF">CNECB9_4040015</name>
</gene>
<evidence type="ECO:0000259" key="3">
    <source>
        <dbReference type="Pfam" id="PF09994"/>
    </source>
</evidence>
<keyword evidence="1" id="KW-0175">Coiled coil</keyword>
<accession>A0A1K0IJZ4</accession>
<evidence type="ECO:0000256" key="1">
    <source>
        <dbReference type="SAM" id="Coils"/>
    </source>
</evidence>
<reference evidence="4" key="1">
    <citation type="submission" date="2016-09" db="EMBL/GenBank/DDBJ databases">
        <authorList>
            <person name="Capua I."/>
            <person name="De Benedictis P."/>
            <person name="Joannis T."/>
            <person name="Lombin L.H."/>
            <person name="Cattoli G."/>
        </authorList>
    </citation>
    <scope>NUCLEOTIDE SEQUENCE</scope>
    <source>
        <strain evidence="4">B9</strain>
    </source>
</reference>
<dbReference type="InterPro" id="IPR029058">
    <property type="entry name" value="AB_hydrolase_fold"/>
</dbReference>
<dbReference type="PANTHER" id="PTHR33840:SF1">
    <property type="entry name" value="TLE1 PHOSPHOLIPASE DOMAIN-CONTAINING PROTEIN"/>
    <property type="match status" value="1"/>
</dbReference>
<dbReference type="RefSeq" id="WP_340527285.1">
    <property type="nucleotide sequence ID" value="NZ_FMSH01000340.1"/>
</dbReference>